<keyword evidence="7 8" id="KW-0472">Membrane</keyword>
<dbReference type="Pfam" id="PF01032">
    <property type="entry name" value="FecCD"/>
    <property type="match status" value="1"/>
</dbReference>
<name>A0A917BMV4_9HYPH</name>
<dbReference type="FunFam" id="1.10.3470.10:FF:000001">
    <property type="entry name" value="Vitamin B12 ABC transporter permease BtuC"/>
    <property type="match status" value="1"/>
</dbReference>
<gene>
    <name evidence="9" type="primary">fepD</name>
    <name evidence="9" type="ORF">GCM10007301_06830</name>
</gene>
<feature type="transmembrane region" description="Helical" evidence="8">
    <location>
        <begin position="133"/>
        <end position="152"/>
    </location>
</feature>
<evidence type="ECO:0000256" key="1">
    <source>
        <dbReference type="ARBA" id="ARBA00004651"/>
    </source>
</evidence>
<dbReference type="EMBL" id="BMCT01000001">
    <property type="protein sequence ID" value="GGF50167.1"/>
    <property type="molecule type" value="Genomic_DNA"/>
</dbReference>
<proteinExistence type="inferred from homology"/>
<sequence>MTALVSQGLRVSVLTARRRRRLGGLALGLLLLAFGALVSLAVGSRAIPLADTLEALVRHDPRNDLHLIVRELRIPRTLVAILAGGALGVAGAIMQAATRNPLAEPGLLGINAGAALAVIIGVSAFGLVSMAHYVLFATLGAGLAGVAVFLLGRAHETGTNPVRLVLAGAGLSVVLGSITGVIIVNAPPTVYDDFRHWASGSMEGRDFGTATGLAICVALGLAVVLPLAGSLNAMALGRDLGQALGTNVRATWLLACLAVMLLVGAATAGAGPIVFVGLVTPYVARMVVGPDYRWILPYGGLFAAILLLGADILGRVLAAPAEVPAGIVALLVGGPFFLIVVRRFRLRTL</sequence>
<evidence type="ECO:0000313" key="9">
    <source>
        <dbReference type="EMBL" id="GGF50167.1"/>
    </source>
</evidence>
<comment type="caution">
    <text evidence="9">The sequence shown here is derived from an EMBL/GenBank/DDBJ whole genome shotgun (WGS) entry which is preliminary data.</text>
</comment>
<keyword evidence="3" id="KW-0813">Transport</keyword>
<evidence type="ECO:0000256" key="5">
    <source>
        <dbReference type="ARBA" id="ARBA00022692"/>
    </source>
</evidence>
<evidence type="ECO:0000256" key="6">
    <source>
        <dbReference type="ARBA" id="ARBA00022989"/>
    </source>
</evidence>
<reference evidence="9" key="2">
    <citation type="submission" date="2020-09" db="EMBL/GenBank/DDBJ databases">
        <authorList>
            <person name="Sun Q."/>
            <person name="Sedlacek I."/>
        </authorList>
    </citation>
    <scope>NUCLEOTIDE SEQUENCE</scope>
    <source>
        <strain evidence="9">CCM 7897</strain>
    </source>
</reference>
<comment type="similarity">
    <text evidence="2">Belongs to the binding-protein-dependent transport system permease family. FecCD subfamily.</text>
</comment>
<feature type="transmembrane region" description="Helical" evidence="8">
    <location>
        <begin position="106"/>
        <end position="127"/>
    </location>
</feature>
<dbReference type="PANTHER" id="PTHR30472">
    <property type="entry name" value="FERRIC ENTEROBACTIN TRANSPORT SYSTEM PERMEASE PROTEIN"/>
    <property type="match status" value="1"/>
</dbReference>
<evidence type="ECO:0000256" key="8">
    <source>
        <dbReference type="SAM" id="Phobius"/>
    </source>
</evidence>
<evidence type="ECO:0000256" key="3">
    <source>
        <dbReference type="ARBA" id="ARBA00022448"/>
    </source>
</evidence>
<keyword evidence="5 8" id="KW-0812">Transmembrane</keyword>
<feature type="transmembrane region" description="Helical" evidence="8">
    <location>
        <begin position="207"/>
        <end position="231"/>
    </location>
</feature>
<feature type="transmembrane region" description="Helical" evidence="8">
    <location>
        <begin position="295"/>
        <end position="313"/>
    </location>
</feature>
<keyword evidence="4" id="KW-1003">Cell membrane</keyword>
<dbReference type="AlphaFoldDB" id="A0A917BMV4"/>
<evidence type="ECO:0000256" key="2">
    <source>
        <dbReference type="ARBA" id="ARBA00007935"/>
    </source>
</evidence>
<feature type="transmembrane region" description="Helical" evidence="8">
    <location>
        <begin position="325"/>
        <end position="344"/>
    </location>
</feature>
<feature type="transmembrane region" description="Helical" evidence="8">
    <location>
        <begin position="164"/>
        <end position="187"/>
    </location>
</feature>
<feature type="transmembrane region" description="Helical" evidence="8">
    <location>
        <begin position="252"/>
        <end position="275"/>
    </location>
</feature>
<dbReference type="InterPro" id="IPR037294">
    <property type="entry name" value="ABC_BtuC-like"/>
</dbReference>
<dbReference type="Gene3D" id="1.10.3470.10">
    <property type="entry name" value="ABC transporter involved in vitamin B12 uptake, BtuC"/>
    <property type="match status" value="1"/>
</dbReference>
<keyword evidence="6 8" id="KW-1133">Transmembrane helix</keyword>
<dbReference type="PANTHER" id="PTHR30472:SF1">
    <property type="entry name" value="FE(3+) DICITRATE TRANSPORT SYSTEM PERMEASE PROTEIN FECC-RELATED"/>
    <property type="match status" value="1"/>
</dbReference>
<keyword evidence="10" id="KW-1185">Reference proteome</keyword>
<accession>A0A917BMV4</accession>
<dbReference type="InterPro" id="IPR000522">
    <property type="entry name" value="ABC_transptr_permease_BtuC"/>
</dbReference>
<comment type="subcellular location">
    <subcellularLocation>
        <location evidence="1">Cell membrane</location>
        <topology evidence="1">Multi-pass membrane protein</topology>
    </subcellularLocation>
</comment>
<dbReference type="Proteomes" id="UP000606044">
    <property type="component" value="Unassembled WGS sequence"/>
</dbReference>
<organism evidence="9 10">
    <name type="scientific">Azorhizobium oxalatiphilum</name>
    <dbReference type="NCBI Taxonomy" id="980631"/>
    <lineage>
        <taxon>Bacteria</taxon>
        <taxon>Pseudomonadati</taxon>
        <taxon>Pseudomonadota</taxon>
        <taxon>Alphaproteobacteria</taxon>
        <taxon>Hyphomicrobiales</taxon>
        <taxon>Xanthobacteraceae</taxon>
        <taxon>Azorhizobium</taxon>
    </lineage>
</organism>
<dbReference type="GO" id="GO:0022857">
    <property type="term" value="F:transmembrane transporter activity"/>
    <property type="evidence" value="ECO:0007669"/>
    <property type="project" value="InterPro"/>
</dbReference>
<evidence type="ECO:0000256" key="4">
    <source>
        <dbReference type="ARBA" id="ARBA00022475"/>
    </source>
</evidence>
<dbReference type="CDD" id="cd06550">
    <property type="entry name" value="TM_ABC_iron-siderophores_like"/>
    <property type="match status" value="1"/>
</dbReference>
<dbReference type="GO" id="GO:0005886">
    <property type="term" value="C:plasma membrane"/>
    <property type="evidence" value="ECO:0007669"/>
    <property type="project" value="UniProtKB-SubCell"/>
</dbReference>
<evidence type="ECO:0000256" key="7">
    <source>
        <dbReference type="ARBA" id="ARBA00023136"/>
    </source>
</evidence>
<dbReference type="GO" id="GO:0033214">
    <property type="term" value="P:siderophore-iron import into cell"/>
    <property type="evidence" value="ECO:0007669"/>
    <property type="project" value="TreeGrafter"/>
</dbReference>
<evidence type="ECO:0000313" key="10">
    <source>
        <dbReference type="Proteomes" id="UP000606044"/>
    </source>
</evidence>
<reference evidence="9" key="1">
    <citation type="journal article" date="2014" name="Int. J. Syst. Evol. Microbiol.">
        <title>Complete genome sequence of Corynebacterium casei LMG S-19264T (=DSM 44701T), isolated from a smear-ripened cheese.</title>
        <authorList>
            <consortium name="US DOE Joint Genome Institute (JGI-PGF)"/>
            <person name="Walter F."/>
            <person name="Albersmeier A."/>
            <person name="Kalinowski J."/>
            <person name="Ruckert C."/>
        </authorList>
    </citation>
    <scope>NUCLEOTIDE SEQUENCE</scope>
    <source>
        <strain evidence="9">CCM 7897</strain>
    </source>
</reference>
<protein>
    <submittedName>
        <fullName evidence="9">Ferric enterobactin transporter FepD</fullName>
    </submittedName>
</protein>
<feature type="transmembrane region" description="Helical" evidence="8">
    <location>
        <begin position="74"/>
        <end position="94"/>
    </location>
</feature>
<dbReference type="SUPFAM" id="SSF81345">
    <property type="entry name" value="ABC transporter involved in vitamin B12 uptake, BtuC"/>
    <property type="match status" value="1"/>
</dbReference>